<dbReference type="GeneID" id="5232369"/>
<feature type="transmembrane region" description="Helical" evidence="12">
    <location>
        <begin position="992"/>
        <end position="1012"/>
    </location>
</feature>
<dbReference type="STRING" id="379508.A5E1Z8"/>
<evidence type="ECO:0000256" key="3">
    <source>
        <dbReference type="ARBA" id="ARBA00022448"/>
    </source>
</evidence>
<feature type="transmembrane region" description="Helical" evidence="12">
    <location>
        <begin position="686"/>
        <end position="708"/>
    </location>
</feature>
<dbReference type="GO" id="GO:0006665">
    <property type="term" value="P:sphingolipid metabolic process"/>
    <property type="evidence" value="ECO:0007669"/>
    <property type="project" value="EnsemblFungi"/>
</dbReference>
<feature type="domain" description="SSD" evidence="13">
    <location>
        <begin position="429"/>
        <end position="597"/>
    </location>
</feature>
<dbReference type="GO" id="GO:0000329">
    <property type="term" value="C:fungal-type vacuole membrane"/>
    <property type="evidence" value="ECO:0007669"/>
    <property type="project" value="EnsemblFungi"/>
</dbReference>
<evidence type="ECO:0000256" key="9">
    <source>
        <dbReference type="ARBA" id="ARBA00023136"/>
    </source>
</evidence>
<keyword evidence="4 12" id="KW-0812">Transmembrane</keyword>
<feature type="transmembrane region" description="Helical" evidence="12">
    <location>
        <begin position="465"/>
        <end position="489"/>
    </location>
</feature>
<dbReference type="EMBL" id="CH981527">
    <property type="protein sequence ID" value="EDK45456.1"/>
    <property type="molecule type" value="Genomic_DNA"/>
</dbReference>
<dbReference type="PANTHER" id="PTHR45727">
    <property type="entry name" value="NPC INTRACELLULAR CHOLESTEROL TRANSPORTER 1"/>
    <property type="match status" value="1"/>
</dbReference>
<evidence type="ECO:0000256" key="4">
    <source>
        <dbReference type="ARBA" id="ARBA00022692"/>
    </source>
</evidence>
<comment type="similarity">
    <text evidence="2">Belongs to the patched family.</text>
</comment>
<feature type="transmembrane region" description="Helical" evidence="12">
    <location>
        <begin position="1091"/>
        <end position="1117"/>
    </location>
</feature>
<evidence type="ECO:0000313" key="15">
    <source>
        <dbReference type="Proteomes" id="UP000001996"/>
    </source>
</evidence>
<dbReference type="PROSITE" id="PS50156">
    <property type="entry name" value="SSD"/>
    <property type="match status" value="1"/>
</dbReference>
<feature type="transmembrane region" description="Helical" evidence="12">
    <location>
        <begin position="572"/>
        <end position="597"/>
    </location>
</feature>
<keyword evidence="10" id="KW-1015">Disulfide bond</keyword>
<dbReference type="FunFam" id="1.20.1640.10:FF:000008">
    <property type="entry name" value="NPC intracellular cholesterol transporter 1"/>
    <property type="match status" value="1"/>
</dbReference>
<keyword evidence="8" id="KW-0443">Lipid metabolism</keyword>
<dbReference type="HOGENOM" id="CLU_002359_0_1_1"/>
<evidence type="ECO:0000256" key="10">
    <source>
        <dbReference type="ARBA" id="ARBA00023157"/>
    </source>
</evidence>
<dbReference type="KEGG" id="lel:PVL30_003118"/>
<dbReference type="GO" id="GO:0032934">
    <property type="term" value="F:sterol binding"/>
    <property type="evidence" value="ECO:0007669"/>
    <property type="project" value="EnsemblFungi"/>
</dbReference>
<evidence type="ECO:0000256" key="6">
    <source>
        <dbReference type="ARBA" id="ARBA00022989"/>
    </source>
</evidence>
<reference evidence="14 15" key="1">
    <citation type="journal article" date="2009" name="Nature">
        <title>Evolution of pathogenicity and sexual reproduction in eight Candida genomes.</title>
        <authorList>
            <person name="Butler G."/>
            <person name="Rasmussen M.D."/>
            <person name="Lin M.F."/>
            <person name="Santos M.A."/>
            <person name="Sakthikumar S."/>
            <person name="Munro C.A."/>
            <person name="Rheinbay E."/>
            <person name="Grabherr M."/>
            <person name="Forche A."/>
            <person name="Reedy J.L."/>
            <person name="Agrafioti I."/>
            <person name="Arnaud M.B."/>
            <person name="Bates S."/>
            <person name="Brown A.J."/>
            <person name="Brunke S."/>
            <person name="Costanzo M.C."/>
            <person name="Fitzpatrick D.A."/>
            <person name="de Groot P.W."/>
            <person name="Harris D."/>
            <person name="Hoyer L.L."/>
            <person name="Hube B."/>
            <person name="Klis F.M."/>
            <person name="Kodira C."/>
            <person name="Lennard N."/>
            <person name="Logue M.E."/>
            <person name="Martin R."/>
            <person name="Neiman A.M."/>
            <person name="Nikolaou E."/>
            <person name="Quail M.A."/>
            <person name="Quinn J."/>
            <person name="Santos M.C."/>
            <person name="Schmitzberger F.F."/>
            <person name="Sherlock G."/>
            <person name="Shah P."/>
            <person name="Silverstein K.A."/>
            <person name="Skrzypek M.S."/>
            <person name="Soll D."/>
            <person name="Staggs R."/>
            <person name="Stansfield I."/>
            <person name="Stumpf M.P."/>
            <person name="Sudbery P.E."/>
            <person name="Srikantha T."/>
            <person name="Zeng Q."/>
            <person name="Berman J."/>
            <person name="Berriman M."/>
            <person name="Heitman J."/>
            <person name="Gow N.A."/>
            <person name="Lorenz M.C."/>
            <person name="Birren B.W."/>
            <person name="Kellis M."/>
            <person name="Cuomo C.A."/>
        </authorList>
    </citation>
    <scope>NUCLEOTIDE SEQUENCE [LARGE SCALE GENOMIC DNA]</scope>
    <source>
        <strain evidence="15">ATCC 11503 / BCRC 21390 / CBS 2605 / JCM 1781 / NBRC 1676 / NRRL YB-4239</strain>
    </source>
</reference>
<dbReference type="OMA" id="WWFDVES"/>
<dbReference type="InterPro" id="IPR032190">
    <property type="entry name" value="NPC1_N"/>
</dbReference>
<name>A5E1Z8_LODEL</name>
<evidence type="ECO:0000256" key="1">
    <source>
        <dbReference type="ARBA" id="ARBA00004127"/>
    </source>
</evidence>
<keyword evidence="11" id="KW-0325">Glycoprotein</keyword>
<evidence type="ECO:0000256" key="8">
    <source>
        <dbReference type="ARBA" id="ARBA00023098"/>
    </source>
</evidence>
<dbReference type="SUPFAM" id="SSF82866">
    <property type="entry name" value="Multidrug efflux transporter AcrB transmembrane domain"/>
    <property type="match status" value="2"/>
</dbReference>
<evidence type="ECO:0000256" key="11">
    <source>
        <dbReference type="ARBA" id="ARBA00023180"/>
    </source>
</evidence>
<keyword evidence="6 12" id="KW-1133">Transmembrane helix</keyword>
<evidence type="ECO:0000256" key="7">
    <source>
        <dbReference type="ARBA" id="ARBA00023055"/>
    </source>
</evidence>
<feature type="transmembrane region" description="Helical" evidence="12">
    <location>
        <begin position="115"/>
        <end position="136"/>
    </location>
</feature>
<feature type="transmembrane region" description="Helical" evidence="12">
    <location>
        <begin position="432"/>
        <end position="453"/>
    </location>
</feature>
<dbReference type="OrthoDB" id="6510177at2759"/>
<dbReference type="Pfam" id="PF12349">
    <property type="entry name" value="Sterol-sensing"/>
    <property type="match status" value="1"/>
</dbReference>
<keyword evidence="5" id="KW-0732">Signal</keyword>
<protein>
    <recommendedName>
        <fullName evidence="13">SSD domain-containing protein</fullName>
    </recommendedName>
</protein>
<dbReference type="InterPro" id="IPR053956">
    <property type="entry name" value="NPC1_MLD"/>
</dbReference>
<dbReference type="VEuPathDB" id="FungiDB:LELG_03635"/>
<accession>A5E1Z8</accession>
<evidence type="ECO:0000259" key="13">
    <source>
        <dbReference type="PROSITE" id="PS50156"/>
    </source>
</evidence>
<dbReference type="FunCoup" id="A5E1Z8">
    <property type="interactions" value="506"/>
</dbReference>
<gene>
    <name evidence="14" type="ORF">LELG_03635</name>
</gene>
<feature type="transmembrane region" description="Helical" evidence="12">
    <location>
        <begin position="1129"/>
        <end position="1152"/>
    </location>
</feature>
<feature type="transmembrane region" description="Helical" evidence="12">
    <location>
        <begin position="199"/>
        <end position="219"/>
    </location>
</feature>
<dbReference type="Gene3D" id="1.20.1640.10">
    <property type="entry name" value="Multidrug efflux transporter AcrB transmembrane domain"/>
    <property type="match status" value="2"/>
</dbReference>
<keyword evidence="3" id="KW-0813">Transport</keyword>
<proteinExistence type="inferred from homology"/>
<feature type="transmembrane region" description="Helical" evidence="12">
    <location>
        <begin position="952"/>
        <end position="985"/>
    </location>
</feature>
<dbReference type="FunFam" id="1.20.1640.10:FF:000029">
    <property type="entry name" value="Putative Patched sphingolipid transporter"/>
    <property type="match status" value="1"/>
</dbReference>
<feature type="transmembrane region" description="Helical" evidence="12">
    <location>
        <begin position="538"/>
        <end position="560"/>
    </location>
</feature>
<dbReference type="Pfam" id="PF22314">
    <property type="entry name" value="NPC1_MLD"/>
    <property type="match status" value="1"/>
</dbReference>
<dbReference type="GO" id="GO:0012505">
    <property type="term" value="C:endomembrane system"/>
    <property type="evidence" value="ECO:0007669"/>
    <property type="project" value="UniProtKB-SubCell"/>
</dbReference>
<dbReference type="PANTHER" id="PTHR45727:SF2">
    <property type="entry name" value="NPC INTRACELLULAR CHOLESTEROL TRANSPORTER 1"/>
    <property type="match status" value="1"/>
</dbReference>
<feature type="transmembrane region" description="Helical" evidence="12">
    <location>
        <begin position="495"/>
        <end position="517"/>
    </location>
</feature>
<dbReference type="Proteomes" id="UP000001996">
    <property type="component" value="Unassembled WGS sequence"/>
</dbReference>
<dbReference type="InParanoid" id="A5E1Z8"/>
<sequence>MAEKFFDSCKNVKFSATNGFAMDLIGGGAKNYSQFLKFLGDEKPLLGGSPYQINFKYKLDEEQKSDGLILRKDVMYNCDDEKYKCACTDCEASCPKLPHAKNLHKRCTVGIIPCFSFSVLTVLVCLIVLLGGYHVYLAKANKFRQRSGSYHSHDDGDEEMISPLVYVTVRKRVVRRFLDKLNSYIQNSFAKLGRFCSTFPGIVIGFSLIISLALSLGIFNLQLETNPINLWVSPNEPAYINQQYFEKNFGEWFRVEQVIISSKNATEPIFNWQTISWWFEQELKLENLNKVVSLSDICFKPLDETCAIESFTQYFHGDINEINEQNWRTKLQDCANAPVNCLPTFQQPLKPQLLFDNNDISKATAFTVTILINNNSTDTKMTRKSEAYEHSFQKWAQTLVEEGNKLNLNIAYSTEVSLTEELNQSSNTDVRIIVISYLAMFIYASLALGGKLPNASKISLVKTRFTLGLCGIIIILLSVTASVGLFSFIGLRSTLIIAEVIPFLVLAIGVDNIFLIVHELHKISEHEPDLDIPIRIAFAMRNIGPSCFISAILQISMFLLATAVDMPAVKNFAIYSAGAVAINFILQMTCFVSLLALDQQRMESNRVDCAPWITIPAIRIHGGQDEARGTRNRVAAERIGQEEEQVDGDSEDFVGKTDKHLEYNFSGWISDRYAPYILGRTTRPKILTFFILWLGISLSLFPGVQFGLDQRIALPRGSYLIDYFNSIYDYFNTGPPVFFVVKDLDVRTREHQKQLCGKFPACNEFSLANILEQEFKRLKKSMIAEPTSNWLDDFFTWLNPDLDQCCRFKKSSLVFEMDLGTDNDIDIEIDTEKKPEFCTPNAPDRQCQTCYAGHVPAYGPSMEGLPQGKDFMFYFNQWIQEPSDPCPLGGKAPYSNSISRTKDKINASYFRTSHTPLRSQDDFIAAYKHSIRIVDEVKKFIPSLDIFSWSPFYVYFVQYVNIVSLTFGLLTGAIAIIWAVCTVLLGSIRSSTVMTITIASIMINMGGMMSLWGISLNAVSLVNLVICCGLAVEFTIHITRAYTVSKVSLFQDESEEAMYNNFINYNSVNSSLSSSLQELNSQLRYSKAFNALVTVGGSIIGGITITKLIGITILAFTRSKIFEVYYFRMWFALIVIAAVHSLVLLPILLSYFGDLNKLNTIVYDGGQFSSGVGIGGEEFARDFESESNTDL</sequence>
<dbReference type="GO" id="GO:0015918">
    <property type="term" value="P:sterol transport"/>
    <property type="evidence" value="ECO:0007669"/>
    <property type="project" value="EnsemblFungi"/>
</dbReference>
<dbReference type="eggNOG" id="KOG1933">
    <property type="taxonomic scope" value="Eukaryota"/>
</dbReference>
<evidence type="ECO:0000256" key="12">
    <source>
        <dbReference type="SAM" id="Phobius"/>
    </source>
</evidence>
<comment type="subcellular location">
    <subcellularLocation>
        <location evidence="1">Endomembrane system</location>
        <topology evidence="1">Multi-pass membrane protein</topology>
    </subcellularLocation>
</comment>
<keyword evidence="9 12" id="KW-0472">Membrane</keyword>
<evidence type="ECO:0000256" key="5">
    <source>
        <dbReference type="ARBA" id="ARBA00022729"/>
    </source>
</evidence>
<keyword evidence="7" id="KW-0445">Lipid transport</keyword>
<organism evidence="14 15">
    <name type="scientific">Lodderomyces elongisporus (strain ATCC 11503 / CBS 2605 / JCM 1781 / NBRC 1676 / NRRL YB-4239)</name>
    <name type="common">Yeast</name>
    <name type="synonym">Saccharomyces elongisporus</name>
    <dbReference type="NCBI Taxonomy" id="379508"/>
    <lineage>
        <taxon>Eukaryota</taxon>
        <taxon>Fungi</taxon>
        <taxon>Dikarya</taxon>
        <taxon>Ascomycota</taxon>
        <taxon>Saccharomycotina</taxon>
        <taxon>Pichiomycetes</taxon>
        <taxon>Debaryomycetaceae</taxon>
        <taxon>Candida/Lodderomyces clade</taxon>
        <taxon>Lodderomyces</taxon>
    </lineage>
</organism>
<evidence type="ECO:0000256" key="2">
    <source>
        <dbReference type="ARBA" id="ARBA00005585"/>
    </source>
</evidence>
<dbReference type="InterPro" id="IPR053958">
    <property type="entry name" value="HMGCR/SNAP/NPC1-like_SSD"/>
</dbReference>
<feature type="transmembrane region" description="Helical" evidence="12">
    <location>
        <begin position="1018"/>
        <end position="1036"/>
    </location>
</feature>
<dbReference type="AlphaFoldDB" id="A5E1Z8"/>
<dbReference type="Pfam" id="PF16414">
    <property type="entry name" value="NPC1_N"/>
    <property type="match status" value="1"/>
</dbReference>
<dbReference type="InterPro" id="IPR000731">
    <property type="entry name" value="SSD"/>
</dbReference>
<evidence type="ECO:0000313" key="14">
    <source>
        <dbReference type="EMBL" id="EDK45456.1"/>
    </source>
</evidence>
<keyword evidence="15" id="KW-1185">Reference proteome</keyword>